<evidence type="ECO:0000256" key="3">
    <source>
        <dbReference type="ARBA" id="ARBA00022670"/>
    </source>
</evidence>
<dbReference type="GO" id="GO:0008237">
    <property type="term" value="F:metallopeptidase activity"/>
    <property type="evidence" value="ECO:0007669"/>
    <property type="project" value="UniProtKB-KW"/>
</dbReference>
<dbReference type="InterPro" id="IPR010964">
    <property type="entry name" value="M20A_pepV-rel"/>
</dbReference>
<dbReference type="Gene3D" id="3.40.630.10">
    <property type="entry name" value="Zn peptidases"/>
    <property type="match status" value="2"/>
</dbReference>
<proteinExistence type="inferred from homology"/>
<evidence type="ECO:0000256" key="5">
    <source>
        <dbReference type="ARBA" id="ARBA00022801"/>
    </source>
</evidence>
<keyword evidence="7" id="KW-0224">Dipeptidase</keyword>
<dbReference type="SUPFAM" id="SSF53187">
    <property type="entry name" value="Zn-dependent exopeptidases"/>
    <property type="match status" value="1"/>
</dbReference>
<reference evidence="9 10" key="1">
    <citation type="journal article" date="2015" name="Genome Announc.">
        <title>Expanding the biotechnology potential of lactobacilli through comparative genomics of 213 strains and associated genera.</title>
        <authorList>
            <person name="Sun Z."/>
            <person name="Harris H.M."/>
            <person name="McCann A."/>
            <person name="Guo C."/>
            <person name="Argimon S."/>
            <person name="Zhang W."/>
            <person name="Yang X."/>
            <person name="Jeffery I.B."/>
            <person name="Cooney J.C."/>
            <person name="Kagawa T.F."/>
            <person name="Liu W."/>
            <person name="Song Y."/>
            <person name="Salvetti E."/>
            <person name="Wrobel A."/>
            <person name="Rasinkangas P."/>
            <person name="Parkhill J."/>
            <person name="Rea M.C."/>
            <person name="O'Sullivan O."/>
            <person name="Ritari J."/>
            <person name="Douillard F.P."/>
            <person name="Paul Ross R."/>
            <person name="Yang R."/>
            <person name="Briner A.E."/>
            <person name="Felis G.E."/>
            <person name="de Vos W.M."/>
            <person name="Barrangou R."/>
            <person name="Klaenhammer T.R."/>
            <person name="Caufield P.W."/>
            <person name="Cui Y."/>
            <person name="Zhang H."/>
            <person name="O'Toole P.W."/>
        </authorList>
    </citation>
    <scope>NUCLEOTIDE SEQUENCE [LARGE SCALE GENOMIC DNA]</scope>
    <source>
        <strain evidence="9 10">DSM 20719</strain>
    </source>
</reference>
<gene>
    <name evidence="9" type="ORF">FC90_GL000500</name>
</gene>
<dbReference type="EMBL" id="AYZB01000002">
    <property type="protein sequence ID" value="KRM24363.1"/>
    <property type="molecule type" value="Genomic_DNA"/>
</dbReference>
<evidence type="ECO:0008006" key="11">
    <source>
        <dbReference type="Google" id="ProtNLM"/>
    </source>
</evidence>
<dbReference type="Gene3D" id="3.30.70.360">
    <property type="match status" value="4"/>
</dbReference>
<comment type="caution">
    <text evidence="9">The sequence shown here is derived from an EMBL/GenBank/DDBJ whole genome shotgun (WGS) entry which is preliminary data.</text>
</comment>
<evidence type="ECO:0000256" key="7">
    <source>
        <dbReference type="ARBA" id="ARBA00022997"/>
    </source>
</evidence>
<sequence>MKPIRADFKALFEAHADEFLADLRQVLRVPSVRGPQTYAAPFGIGPKRALETVLAIADRMGFRTGQVGNCVGWAEYGPDATQAPTYFGVLGHLDVVDVEDDWHYPPYDLTQVDDLLYGRGVLDNKGPLLSTLFALYLIKTQKIAFEQRVRIIFGTDEESGSQDIPIYLAEHAAPYAGFTPDCKFPAVYGERGLLDVQLALSITDGSDQQITTIEGQFAKSYLPDHAQLILADGTVRTYHGKKAPSNAPEMADNVLPKLVADASQLTGQTGQFYQWVTAKIGTQSTGENLGINYQDEASGALQLAFYGVSIEAHLLRVHLTCRYPISVTEDQLLTGIKAAMLPGMTLTVKRRYPSQVTDPTLPFIQQLSAIYAADTGLDGSPVTTTGVTYARALPNIIAFGPSFPGQKGIAHKGDEWLQFSDWQMMMQIYYDSLLAIGAGK</sequence>
<evidence type="ECO:0000313" key="10">
    <source>
        <dbReference type="Proteomes" id="UP000050823"/>
    </source>
</evidence>
<name>A0AA89I2A3_9LACO</name>
<keyword evidence="4" id="KW-0479">Metal-binding</keyword>
<comment type="similarity">
    <text evidence="2">Belongs to the peptidase M20A family.</text>
</comment>
<accession>A0AA89I2A3</accession>
<dbReference type="PANTHER" id="PTHR43808">
    <property type="entry name" value="ACETYLORNITHINE DEACETYLASE"/>
    <property type="match status" value="1"/>
</dbReference>
<protein>
    <recommendedName>
        <fullName evidence="11">Succinyl-diaminopimelate desuccinylase</fullName>
    </recommendedName>
</protein>
<dbReference type="PANTHER" id="PTHR43808:SF31">
    <property type="entry name" value="N-ACETYL-L-CITRULLINE DEACETYLASE"/>
    <property type="match status" value="1"/>
</dbReference>
<evidence type="ECO:0000256" key="4">
    <source>
        <dbReference type="ARBA" id="ARBA00022723"/>
    </source>
</evidence>
<dbReference type="Proteomes" id="UP000050823">
    <property type="component" value="Unassembled WGS sequence"/>
</dbReference>
<dbReference type="GO" id="GO:0008270">
    <property type="term" value="F:zinc ion binding"/>
    <property type="evidence" value="ECO:0007669"/>
    <property type="project" value="InterPro"/>
</dbReference>
<organism evidence="9 10">
    <name type="scientific">Latilactobacillus graminis DSM 20719</name>
    <dbReference type="NCBI Taxonomy" id="1423752"/>
    <lineage>
        <taxon>Bacteria</taxon>
        <taxon>Bacillati</taxon>
        <taxon>Bacillota</taxon>
        <taxon>Bacilli</taxon>
        <taxon>Lactobacillales</taxon>
        <taxon>Lactobacillaceae</taxon>
        <taxon>Latilactobacillus</taxon>
    </lineage>
</organism>
<dbReference type="AlphaFoldDB" id="A0AA89I2A3"/>
<comment type="cofactor">
    <cofactor evidence="1">
        <name>Zn(2+)</name>
        <dbReference type="ChEBI" id="CHEBI:29105"/>
    </cofactor>
</comment>
<dbReference type="Pfam" id="PF01546">
    <property type="entry name" value="Peptidase_M20"/>
    <property type="match status" value="1"/>
</dbReference>
<dbReference type="RefSeq" id="WP_057907429.1">
    <property type="nucleotide sequence ID" value="NZ_AYZB01000002.1"/>
</dbReference>
<dbReference type="GO" id="GO:0008777">
    <property type="term" value="F:acetylornithine deacetylase activity"/>
    <property type="evidence" value="ECO:0007669"/>
    <property type="project" value="TreeGrafter"/>
</dbReference>
<dbReference type="InterPro" id="IPR036264">
    <property type="entry name" value="Bact_exopeptidase_dim_dom"/>
</dbReference>
<dbReference type="NCBIfam" id="TIGR01887">
    <property type="entry name" value="dipeptidaselike"/>
    <property type="match status" value="1"/>
</dbReference>
<dbReference type="GO" id="GO:0006508">
    <property type="term" value="P:proteolysis"/>
    <property type="evidence" value="ECO:0007669"/>
    <property type="project" value="UniProtKB-KW"/>
</dbReference>
<evidence type="ECO:0000313" key="9">
    <source>
        <dbReference type="EMBL" id="KRM24363.1"/>
    </source>
</evidence>
<keyword evidence="6" id="KW-0862">Zinc</keyword>
<dbReference type="InterPro" id="IPR002933">
    <property type="entry name" value="Peptidase_M20"/>
</dbReference>
<keyword evidence="5" id="KW-0378">Hydrolase</keyword>
<evidence type="ECO:0000256" key="6">
    <source>
        <dbReference type="ARBA" id="ARBA00022833"/>
    </source>
</evidence>
<keyword evidence="3" id="KW-0645">Protease</keyword>
<dbReference type="GO" id="GO:0006526">
    <property type="term" value="P:L-arginine biosynthetic process"/>
    <property type="evidence" value="ECO:0007669"/>
    <property type="project" value="TreeGrafter"/>
</dbReference>
<dbReference type="SUPFAM" id="SSF55031">
    <property type="entry name" value="Bacterial exopeptidase dimerisation domain"/>
    <property type="match status" value="1"/>
</dbReference>
<evidence type="ECO:0000256" key="2">
    <source>
        <dbReference type="ARBA" id="ARBA00006247"/>
    </source>
</evidence>
<dbReference type="InterPro" id="IPR050072">
    <property type="entry name" value="Peptidase_M20A"/>
</dbReference>
<keyword evidence="8" id="KW-0482">Metalloprotease</keyword>
<dbReference type="GO" id="GO:0016805">
    <property type="term" value="F:dipeptidase activity"/>
    <property type="evidence" value="ECO:0007669"/>
    <property type="project" value="UniProtKB-KW"/>
</dbReference>
<evidence type="ECO:0000256" key="1">
    <source>
        <dbReference type="ARBA" id="ARBA00001947"/>
    </source>
</evidence>
<evidence type="ECO:0000256" key="8">
    <source>
        <dbReference type="ARBA" id="ARBA00023049"/>
    </source>
</evidence>